<feature type="transmembrane region" description="Helical" evidence="1">
    <location>
        <begin position="75"/>
        <end position="95"/>
    </location>
</feature>
<accession>A0AAN0W0N7</accession>
<feature type="transmembrane region" description="Helical" evidence="1">
    <location>
        <begin position="101"/>
        <end position="126"/>
    </location>
</feature>
<feature type="transmembrane region" description="Helical" evidence="1">
    <location>
        <begin position="7"/>
        <end position="30"/>
    </location>
</feature>
<dbReference type="Pfam" id="PF05232">
    <property type="entry name" value="BTP"/>
    <property type="match status" value="2"/>
</dbReference>
<evidence type="ECO:0000259" key="2">
    <source>
        <dbReference type="Pfam" id="PF05232"/>
    </source>
</evidence>
<name>A0AAN0W0N7_9VIBR</name>
<protein>
    <submittedName>
        <fullName evidence="3">Membrane protein</fullName>
    </submittedName>
</protein>
<dbReference type="AlphaFoldDB" id="A0AAN0W0N7"/>
<dbReference type="InterPro" id="IPR007896">
    <property type="entry name" value="BTP_bacteria"/>
</dbReference>
<dbReference type="Proteomes" id="UP000030081">
    <property type="component" value="Chromosome 2"/>
</dbReference>
<sequence length="142" mass="15940">MSHKERILHMVLFELVALILMATLATLITGNGAGKMAGLAIALSLIAMGWNYIYNYGYDKVFGADRSKRTAKVRILHGLGFELGMMIISFPVLMWTLQLGFWSVLVMDIGVVIFFVLYSIGFNWVYDAIRQRITTQRLATSA</sequence>
<keyword evidence="1" id="KW-0472">Membrane</keyword>
<feature type="domain" description="Chlorhexidine efflux transporter" evidence="2">
    <location>
        <begin position="2"/>
        <end position="63"/>
    </location>
</feature>
<dbReference type="RefSeq" id="WP_038157432.1">
    <property type="nucleotide sequence ID" value="NZ_CP009618.1"/>
</dbReference>
<organism evidence="3 4">
    <name type="scientific">Vibrio coralliilyticus</name>
    <dbReference type="NCBI Taxonomy" id="190893"/>
    <lineage>
        <taxon>Bacteria</taxon>
        <taxon>Pseudomonadati</taxon>
        <taxon>Pseudomonadota</taxon>
        <taxon>Gammaproteobacteria</taxon>
        <taxon>Vibrionales</taxon>
        <taxon>Vibrionaceae</taxon>
        <taxon>Vibrio</taxon>
    </lineage>
</organism>
<dbReference type="NCBIfam" id="NF033664">
    <property type="entry name" value="PACE_transport"/>
    <property type="match status" value="1"/>
</dbReference>
<evidence type="ECO:0000256" key="1">
    <source>
        <dbReference type="SAM" id="Phobius"/>
    </source>
</evidence>
<proteinExistence type="predicted"/>
<feature type="domain" description="Chlorhexidine efflux transporter" evidence="2">
    <location>
        <begin position="69"/>
        <end position="132"/>
    </location>
</feature>
<keyword evidence="1" id="KW-0812">Transmembrane</keyword>
<dbReference type="KEGG" id="vcy:IX92_23400"/>
<evidence type="ECO:0000313" key="3">
    <source>
        <dbReference type="EMBL" id="AIW21921.1"/>
    </source>
</evidence>
<reference evidence="3 4" key="1">
    <citation type="submission" date="2014-10" db="EMBL/GenBank/DDBJ databases">
        <title>The Complete Genome Sequence for the Shellfish Pathogen Vibrio coralliilyticus RE98 Isolated from a Shellfish Hatchery.</title>
        <authorList>
            <person name="Richards G.P."/>
            <person name="Bono J.L."/>
            <person name="Watson M.A."/>
            <person name="Needleman D.S."/>
        </authorList>
    </citation>
    <scope>NUCLEOTIDE SEQUENCE [LARGE SCALE GENOMIC DNA]</scope>
    <source>
        <strain evidence="3 4">RE98</strain>
    </source>
</reference>
<keyword evidence="4" id="KW-1185">Reference proteome</keyword>
<dbReference type="EMBL" id="CP009618">
    <property type="protein sequence ID" value="AIW21921.1"/>
    <property type="molecule type" value="Genomic_DNA"/>
</dbReference>
<dbReference type="InterPro" id="IPR058208">
    <property type="entry name" value="PACE"/>
</dbReference>
<keyword evidence="1" id="KW-1133">Transmembrane helix</keyword>
<feature type="transmembrane region" description="Helical" evidence="1">
    <location>
        <begin position="36"/>
        <end position="54"/>
    </location>
</feature>
<evidence type="ECO:0000313" key="4">
    <source>
        <dbReference type="Proteomes" id="UP000030081"/>
    </source>
</evidence>
<gene>
    <name evidence="3" type="ORF">IX92_23400</name>
</gene>